<comment type="caution">
    <text evidence="10">The sequence shown here is derived from an EMBL/GenBank/DDBJ whole genome shotgun (WGS) entry which is preliminary data.</text>
</comment>
<dbReference type="InterPro" id="IPR001915">
    <property type="entry name" value="Peptidase_M48"/>
</dbReference>
<keyword evidence="5 6" id="KW-0482">Metalloprotease</keyword>
<feature type="chain" id="PRO_5001665325" evidence="8">
    <location>
        <begin position="24"/>
        <end position="312"/>
    </location>
</feature>
<evidence type="ECO:0000256" key="7">
    <source>
        <dbReference type="SAM" id="MobiDB-lite"/>
    </source>
</evidence>
<protein>
    <submittedName>
        <fullName evidence="10">Peptidase, M48 family</fullName>
    </submittedName>
</protein>
<dbReference type="InterPro" id="IPR051156">
    <property type="entry name" value="Mito/Outer_Membr_Metalloprot"/>
</dbReference>
<keyword evidence="4 6" id="KW-0862">Zinc</keyword>
<dbReference type="GO" id="GO:0046872">
    <property type="term" value="F:metal ion binding"/>
    <property type="evidence" value="ECO:0007669"/>
    <property type="project" value="UniProtKB-KW"/>
</dbReference>
<dbReference type="Gene3D" id="3.30.2010.10">
    <property type="entry name" value="Metalloproteases ('zincins'), catalytic domain"/>
    <property type="match status" value="1"/>
</dbReference>
<dbReference type="AlphaFoldDB" id="A0A069QGA9"/>
<accession>A0A069QGA9</accession>
<keyword evidence="3 6" id="KW-0378">Hydrolase</keyword>
<organism evidence="10 11">
    <name type="scientific">Hoylesella loescheii DSM 19665 = JCM 12249 = ATCC 15930</name>
    <dbReference type="NCBI Taxonomy" id="1122985"/>
    <lineage>
        <taxon>Bacteria</taxon>
        <taxon>Pseudomonadati</taxon>
        <taxon>Bacteroidota</taxon>
        <taxon>Bacteroidia</taxon>
        <taxon>Bacteroidales</taxon>
        <taxon>Prevotellaceae</taxon>
        <taxon>Hoylesella</taxon>
    </lineage>
</organism>
<feature type="region of interest" description="Disordered" evidence="7">
    <location>
        <begin position="272"/>
        <end position="312"/>
    </location>
</feature>
<dbReference type="Proteomes" id="UP000027442">
    <property type="component" value="Unassembled WGS sequence"/>
</dbReference>
<comment type="similarity">
    <text evidence="6">Belongs to the peptidase M48 family.</text>
</comment>
<evidence type="ECO:0000256" key="1">
    <source>
        <dbReference type="ARBA" id="ARBA00022670"/>
    </source>
</evidence>
<evidence type="ECO:0000259" key="9">
    <source>
        <dbReference type="Pfam" id="PF01435"/>
    </source>
</evidence>
<keyword evidence="1 6" id="KW-0645">Protease</keyword>
<keyword evidence="11" id="KW-1185">Reference proteome</keyword>
<evidence type="ECO:0000256" key="3">
    <source>
        <dbReference type="ARBA" id="ARBA00022801"/>
    </source>
</evidence>
<keyword evidence="8" id="KW-0732">Signal</keyword>
<dbReference type="RefSeq" id="WP_018967828.1">
    <property type="nucleotide sequence ID" value="NZ_KB899217.1"/>
</dbReference>
<dbReference type="GO" id="GO:0004222">
    <property type="term" value="F:metalloendopeptidase activity"/>
    <property type="evidence" value="ECO:0007669"/>
    <property type="project" value="InterPro"/>
</dbReference>
<evidence type="ECO:0000256" key="4">
    <source>
        <dbReference type="ARBA" id="ARBA00022833"/>
    </source>
</evidence>
<feature type="domain" description="Peptidase M48" evidence="9">
    <location>
        <begin position="74"/>
        <end position="258"/>
    </location>
</feature>
<gene>
    <name evidence="10" type="ORF">HMPREF1991_02110</name>
</gene>
<dbReference type="CDD" id="cd07331">
    <property type="entry name" value="M48C_Oma1_like"/>
    <property type="match status" value="1"/>
</dbReference>
<evidence type="ECO:0000256" key="6">
    <source>
        <dbReference type="RuleBase" id="RU003983"/>
    </source>
</evidence>
<evidence type="ECO:0000313" key="10">
    <source>
        <dbReference type="EMBL" id="KDR51830.1"/>
    </source>
</evidence>
<keyword evidence="2" id="KW-0479">Metal-binding</keyword>
<feature type="signal peptide" evidence="8">
    <location>
        <begin position="1"/>
        <end position="23"/>
    </location>
</feature>
<comment type="cofactor">
    <cofactor evidence="6">
        <name>Zn(2+)</name>
        <dbReference type="ChEBI" id="CHEBI:29105"/>
    </cofactor>
    <text evidence="6">Binds 1 zinc ion per subunit.</text>
</comment>
<reference evidence="10 11" key="1">
    <citation type="submission" date="2013-08" db="EMBL/GenBank/DDBJ databases">
        <authorList>
            <person name="Weinstock G."/>
            <person name="Sodergren E."/>
            <person name="Wylie T."/>
            <person name="Fulton L."/>
            <person name="Fulton R."/>
            <person name="Fronick C."/>
            <person name="O'Laughlin M."/>
            <person name="Godfrey J."/>
            <person name="Miner T."/>
            <person name="Herter B."/>
            <person name="Appelbaum E."/>
            <person name="Cordes M."/>
            <person name="Lek S."/>
            <person name="Wollam A."/>
            <person name="Pepin K.H."/>
            <person name="Palsikar V.B."/>
            <person name="Mitreva M."/>
            <person name="Wilson R.K."/>
        </authorList>
    </citation>
    <scope>NUCLEOTIDE SEQUENCE [LARGE SCALE GENOMIC DNA]</scope>
    <source>
        <strain evidence="10 11">ATCC 15930</strain>
    </source>
</reference>
<name>A0A069QGA9_HOYLO</name>
<dbReference type="eggNOG" id="COG0501">
    <property type="taxonomic scope" value="Bacteria"/>
</dbReference>
<dbReference type="PANTHER" id="PTHR22726:SF1">
    <property type="entry name" value="METALLOENDOPEPTIDASE OMA1, MITOCHONDRIAL"/>
    <property type="match status" value="1"/>
</dbReference>
<evidence type="ECO:0000313" key="11">
    <source>
        <dbReference type="Proteomes" id="UP000027442"/>
    </source>
</evidence>
<dbReference type="GO" id="GO:0016020">
    <property type="term" value="C:membrane"/>
    <property type="evidence" value="ECO:0007669"/>
    <property type="project" value="TreeGrafter"/>
</dbReference>
<dbReference type="EMBL" id="JNGW01000090">
    <property type="protein sequence ID" value="KDR51830.1"/>
    <property type="molecule type" value="Genomic_DNA"/>
</dbReference>
<dbReference type="PROSITE" id="PS51257">
    <property type="entry name" value="PROKAR_LIPOPROTEIN"/>
    <property type="match status" value="1"/>
</dbReference>
<dbReference type="HOGENOM" id="CLU_029002_5_0_10"/>
<feature type="compositionally biased region" description="Polar residues" evidence="7">
    <location>
        <begin position="272"/>
        <end position="306"/>
    </location>
</feature>
<dbReference type="Pfam" id="PF01435">
    <property type="entry name" value="Peptidase_M48"/>
    <property type="match status" value="1"/>
</dbReference>
<dbReference type="GO" id="GO:0051603">
    <property type="term" value="P:proteolysis involved in protein catabolic process"/>
    <property type="evidence" value="ECO:0007669"/>
    <property type="project" value="TreeGrafter"/>
</dbReference>
<sequence length="312" mass="33540">MKRFNYVLISALAAIMLACGTSSQVPITGRKHSLLVSDAQILSLSKQEYAKFLSSARLSSNAANTAMVKRVGQRLARAVETYLVNNGYQDEIRNFEWEFNLVADKQVNAFCMPGGKIVVYEGLLPVAQNEASLAIVLGHEIAHAVAKHSAEQMSKKIRQAYGTQIGGSILGAIGGQTMGGLAQVAAGQYFTFKNLKYSRDNESEADHMGLIFAAMAGYDPSVAVSFWQRMAQKSGGGNGSDLFSDHPSDAKRIAAIQKLLPEAMAYYKAAGNTRTNTQATPSSKPANTQPATQNKSAKSVSASSLYRKTKSK</sequence>
<evidence type="ECO:0000256" key="2">
    <source>
        <dbReference type="ARBA" id="ARBA00022723"/>
    </source>
</evidence>
<dbReference type="PANTHER" id="PTHR22726">
    <property type="entry name" value="METALLOENDOPEPTIDASE OMA1"/>
    <property type="match status" value="1"/>
</dbReference>
<evidence type="ECO:0000256" key="8">
    <source>
        <dbReference type="SAM" id="SignalP"/>
    </source>
</evidence>
<dbReference type="PATRIC" id="fig|1122985.7.peg.2189"/>
<proteinExistence type="inferred from homology"/>
<evidence type="ECO:0000256" key="5">
    <source>
        <dbReference type="ARBA" id="ARBA00023049"/>
    </source>
</evidence>